<feature type="domain" description="CUB" evidence="7">
    <location>
        <begin position="147"/>
        <end position="265"/>
    </location>
</feature>
<dbReference type="PROSITE" id="PS01180">
    <property type="entry name" value="CUB"/>
    <property type="match status" value="2"/>
</dbReference>
<feature type="domain" description="CUB" evidence="7">
    <location>
        <begin position="277"/>
        <end position="407"/>
    </location>
</feature>
<feature type="region of interest" description="Disordered" evidence="4">
    <location>
        <begin position="525"/>
        <end position="558"/>
    </location>
</feature>
<reference evidence="9" key="2">
    <citation type="submission" date="2025-08" db="UniProtKB">
        <authorList>
            <consortium name="RefSeq"/>
        </authorList>
    </citation>
    <scope>IDENTIFICATION</scope>
</reference>
<dbReference type="RefSeq" id="XP_052744075.1">
    <property type="nucleotide sequence ID" value="XM_052888115.1"/>
</dbReference>
<dbReference type="CDD" id="cd00041">
    <property type="entry name" value="CUB"/>
    <property type="match status" value="1"/>
</dbReference>
<feature type="region of interest" description="Disordered" evidence="4">
    <location>
        <begin position="592"/>
        <end position="731"/>
    </location>
</feature>
<keyword evidence="2 3" id="KW-1015">Disulfide bond</keyword>
<comment type="caution">
    <text evidence="3">Lacks conserved residue(s) required for the propagation of feature annotation.</text>
</comment>
<keyword evidence="8" id="KW-1185">Reference proteome</keyword>
<protein>
    <submittedName>
        <fullName evidence="9">Uncharacterized protein LOC112042994</fullName>
    </submittedName>
</protein>
<keyword evidence="1" id="KW-0677">Repeat</keyword>
<dbReference type="InterPro" id="IPR035914">
    <property type="entry name" value="Sperma_CUB_dom_sf"/>
</dbReference>
<keyword evidence="5" id="KW-1133">Transmembrane helix</keyword>
<dbReference type="InterPro" id="IPR002172">
    <property type="entry name" value="LDrepeatLR_classA_rpt"/>
</dbReference>
<keyword evidence="6" id="KW-0732">Signal</keyword>
<feature type="transmembrane region" description="Helical" evidence="5">
    <location>
        <begin position="466"/>
        <end position="487"/>
    </location>
</feature>
<dbReference type="PANTHER" id="PTHR24251">
    <property type="entry name" value="OVOCHYMASE-RELATED"/>
    <property type="match status" value="1"/>
</dbReference>
<feature type="compositionally biased region" description="Polar residues" evidence="4">
    <location>
        <begin position="540"/>
        <end position="558"/>
    </location>
</feature>
<reference evidence="8" key="1">
    <citation type="submission" date="2025-05" db="UniProtKB">
        <authorList>
            <consortium name="RefSeq"/>
        </authorList>
    </citation>
    <scope>NUCLEOTIDE SEQUENCE [LARGE SCALE GENOMIC DNA]</scope>
</reference>
<evidence type="ECO:0000256" key="3">
    <source>
        <dbReference type="PROSITE-ProRule" id="PRU00124"/>
    </source>
</evidence>
<feature type="compositionally biased region" description="Basic and acidic residues" evidence="4">
    <location>
        <begin position="592"/>
        <end position="625"/>
    </location>
</feature>
<dbReference type="PROSITE" id="PS50068">
    <property type="entry name" value="LDLRA_2"/>
    <property type="match status" value="1"/>
</dbReference>
<feature type="compositionally biased region" description="Polar residues" evidence="4">
    <location>
        <begin position="636"/>
        <end position="668"/>
    </location>
</feature>
<keyword evidence="5" id="KW-0472">Membrane</keyword>
<feature type="disulfide bond" evidence="3">
    <location>
        <begin position="422"/>
        <end position="440"/>
    </location>
</feature>
<sequence length="731" mass="84319">MTSPAVLVLCLTLVCSTMGETSKQTADHDSKHKSMHNIMEPIDGLVKEVNNQNLNMKSRTNVYNHRVNDVNSIKYETNSYGARENEIVDNFVKYDEIYKEDEDVLERDITKNNDYVDKLRNSNKNSFITNFIPKKKRVKREDKHDKCSSFYFEKDKAYISHPHIGDKEDVNYSSNTYCTTVISGQENQVVQLTFVDMFHIEDHPECSYDYLEIRDGNKGYFNLLDKLCGETFPRQITTSGPHAWLKFYSDDTIEYEGFRIQIAFLSVPNSVSIPESCYKVLEGKYGRIESDYMDKDCKEKSANQALDFLWRIDVPEGHKIYLNFTTYSVAQPNECEENFVQVFGSVLEFDEKLVHYCGSVANPVTTKDSSKDSDSADQGNVMHVRLYAARSGVVKINATFTAFRTLNPNNNEKCVEDTEFDCEDNTCIAIDLKCNDYANCRLKADEEPDKCLHTTESMIHQTHIKVILIIFCLILSGMSFVFFFKCIRKLYQDHKIIKEHIRQSCEDRLDSMVSSRLTLDAKRLQRDSEPRASLERDNQTNEMFKQQRKYSQQKIRPTSIDSDYIQETHLDLDDEPWRREVEDIPKTEDVRIERNGRTRRSDLSKKEESIRRKESEEKKVREIRDVSVGAPDTKESGCQTRESLFQTDPAVSSDGSGTTNSRGFSTFGYSGATIARPSPPQTNTSQITIELIRQATEREEKPQKKFPDRRPMSTETTRSAPDVIIVSKPLR</sequence>
<evidence type="ECO:0000256" key="1">
    <source>
        <dbReference type="ARBA" id="ARBA00022737"/>
    </source>
</evidence>
<dbReference type="PANTHER" id="PTHR24251:SF28">
    <property type="entry name" value="NEUROPILIN AND TOLLOID-LIKE, ISOFORM B"/>
    <property type="match status" value="1"/>
</dbReference>
<name>A0ABM3LYC6_BICAN</name>
<evidence type="ECO:0000313" key="9">
    <source>
        <dbReference type="RefSeq" id="XP_052744075.1"/>
    </source>
</evidence>
<organism evidence="8 9">
    <name type="scientific">Bicyclus anynana</name>
    <name type="common">Squinting bush brown butterfly</name>
    <dbReference type="NCBI Taxonomy" id="110368"/>
    <lineage>
        <taxon>Eukaryota</taxon>
        <taxon>Metazoa</taxon>
        <taxon>Ecdysozoa</taxon>
        <taxon>Arthropoda</taxon>
        <taxon>Hexapoda</taxon>
        <taxon>Insecta</taxon>
        <taxon>Pterygota</taxon>
        <taxon>Neoptera</taxon>
        <taxon>Endopterygota</taxon>
        <taxon>Lepidoptera</taxon>
        <taxon>Glossata</taxon>
        <taxon>Ditrysia</taxon>
        <taxon>Papilionoidea</taxon>
        <taxon>Nymphalidae</taxon>
        <taxon>Satyrinae</taxon>
        <taxon>Satyrini</taxon>
        <taxon>Mycalesina</taxon>
        <taxon>Bicyclus</taxon>
    </lineage>
</organism>
<feature type="compositionally biased region" description="Basic and acidic residues" evidence="4">
    <location>
        <begin position="695"/>
        <end position="712"/>
    </location>
</feature>
<dbReference type="SMART" id="SM00192">
    <property type="entry name" value="LDLa"/>
    <property type="match status" value="1"/>
</dbReference>
<dbReference type="InterPro" id="IPR000859">
    <property type="entry name" value="CUB_dom"/>
</dbReference>
<evidence type="ECO:0000256" key="4">
    <source>
        <dbReference type="SAM" id="MobiDB-lite"/>
    </source>
</evidence>
<dbReference type="Pfam" id="PF00431">
    <property type="entry name" value="CUB"/>
    <property type="match status" value="2"/>
</dbReference>
<evidence type="ECO:0000256" key="5">
    <source>
        <dbReference type="SAM" id="Phobius"/>
    </source>
</evidence>
<dbReference type="SMART" id="SM00042">
    <property type="entry name" value="CUB"/>
    <property type="match status" value="1"/>
</dbReference>
<evidence type="ECO:0000256" key="6">
    <source>
        <dbReference type="SAM" id="SignalP"/>
    </source>
</evidence>
<gene>
    <name evidence="9" type="primary">LOC112042994</name>
</gene>
<proteinExistence type="predicted"/>
<keyword evidence="5" id="KW-0812">Transmembrane</keyword>
<feature type="chain" id="PRO_5047355228" evidence="6">
    <location>
        <begin position="20"/>
        <end position="731"/>
    </location>
</feature>
<feature type="signal peptide" evidence="6">
    <location>
        <begin position="1"/>
        <end position="19"/>
    </location>
</feature>
<dbReference type="Gene3D" id="2.60.120.290">
    <property type="entry name" value="Spermadhesin, CUB domain"/>
    <property type="match status" value="2"/>
</dbReference>
<dbReference type="SUPFAM" id="SSF49854">
    <property type="entry name" value="Spermadhesin, CUB domain"/>
    <property type="match status" value="2"/>
</dbReference>
<dbReference type="Proteomes" id="UP001652582">
    <property type="component" value="Chromosome 2"/>
</dbReference>
<accession>A0ABM3LYC6</accession>
<evidence type="ECO:0000256" key="2">
    <source>
        <dbReference type="ARBA" id="ARBA00023157"/>
    </source>
</evidence>
<feature type="compositionally biased region" description="Basic and acidic residues" evidence="4">
    <location>
        <begin position="525"/>
        <end position="539"/>
    </location>
</feature>
<evidence type="ECO:0000313" key="8">
    <source>
        <dbReference type="Proteomes" id="UP001652582"/>
    </source>
</evidence>
<evidence type="ECO:0000259" key="7">
    <source>
        <dbReference type="PROSITE" id="PS01180"/>
    </source>
</evidence>
<dbReference type="GeneID" id="112042994"/>